<dbReference type="STRING" id="683125.SAMN05660206_104276"/>
<sequence>MKKLLWTLLISSIFAVSCNSSSKKNEDNKDAADSIATFEQTQQLPEVITRFARAYISQDNDKVNALIHPDLGLYIIYRPGASDVYAHVSRIDFSNPVPNHFPYTTFQNDYTLTFEKLPVFDCGSEKWDKLGFFADTTATANQLTTIAIFRQEFENVSAAEVAQIKELEKDTYRIILTVNENLVFHVKKYEGAWYVIVLDRAYGWCDA</sequence>
<name>A0A1I6SGD0_9SPHI</name>
<dbReference type="EMBL" id="FOZZ01000004">
    <property type="protein sequence ID" value="SFS75798.1"/>
    <property type="molecule type" value="Genomic_DNA"/>
</dbReference>
<organism evidence="1 2">
    <name type="scientific">Sphingobacterium wenxiniae</name>
    <dbReference type="NCBI Taxonomy" id="683125"/>
    <lineage>
        <taxon>Bacteria</taxon>
        <taxon>Pseudomonadati</taxon>
        <taxon>Bacteroidota</taxon>
        <taxon>Sphingobacteriia</taxon>
        <taxon>Sphingobacteriales</taxon>
        <taxon>Sphingobacteriaceae</taxon>
        <taxon>Sphingobacterium</taxon>
    </lineage>
</organism>
<dbReference type="PROSITE" id="PS51257">
    <property type="entry name" value="PROKAR_LIPOPROTEIN"/>
    <property type="match status" value="1"/>
</dbReference>
<dbReference type="OrthoDB" id="5347149at2"/>
<dbReference type="Proteomes" id="UP000198785">
    <property type="component" value="Unassembled WGS sequence"/>
</dbReference>
<accession>A0A1I6SGD0</accession>
<keyword evidence="2" id="KW-1185">Reference proteome</keyword>
<dbReference type="RefSeq" id="WP_093364974.1">
    <property type="nucleotide sequence ID" value="NZ_FOZZ01000004.1"/>
</dbReference>
<dbReference type="AlphaFoldDB" id="A0A1I6SGD0"/>
<evidence type="ECO:0000313" key="1">
    <source>
        <dbReference type="EMBL" id="SFS75798.1"/>
    </source>
</evidence>
<proteinExistence type="predicted"/>
<reference evidence="1 2" key="1">
    <citation type="submission" date="2016-10" db="EMBL/GenBank/DDBJ databases">
        <authorList>
            <person name="de Groot N.N."/>
        </authorList>
    </citation>
    <scope>NUCLEOTIDE SEQUENCE [LARGE SCALE GENOMIC DNA]</scope>
    <source>
        <strain evidence="1 2">DSM 22789</strain>
    </source>
</reference>
<evidence type="ECO:0000313" key="2">
    <source>
        <dbReference type="Proteomes" id="UP000198785"/>
    </source>
</evidence>
<gene>
    <name evidence="1" type="ORF">SAMN05660206_104276</name>
</gene>
<protein>
    <submittedName>
        <fullName evidence="1">Uncharacterized protein</fullName>
    </submittedName>
</protein>